<organism evidence="1 2">
    <name type="scientific">Kordiimonas pumila</name>
    <dbReference type="NCBI Taxonomy" id="2161677"/>
    <lineage>
        <taxon>Bacteria</taxon>
        <taxon>Pseudomonadati</taxon>
        <taxon>Pseudomonadota</taxon>
        <taxon>Alphaproteobacteria</taxon>
        <taxon>Kordiimonadales</taxon>
        <taxon>Kordiimonadaceae</taxon>
        <taxon>Kordiimonas</taxon>
    </lineage>
</organism>
<evidence type="ECO:0008006" key="3">
    <source>
        <dbReference type="Google" id="ProtNLM"/>
    </source>
</evidence>
<gene>
    <name evidence="1" type="ORF">ACFOKA_11480</name>
</gene>
<proteinExistence type="predicted"/>
<evidence type="ECO:0000313" key="1">
    <source>
        <dbReference type="EMBL" id="MFC3052524.1"/>
    </source>
</evidence>
<dbReference type="Gene3D" id="3.40.50.12580">
    <property type="match status" value="1"/>
</dbReference>
<reference evidence="2" key="1">
    <citation type="journal article" date="2019" name="Int. J. Syst. Evol. Microbiol.">
        <title>The Global Catalogue of Microorganisms (GCM) 10K type strain sequencing project: providing services to taxonomists for standard genome sequencing and annotation.</title>
        <authorList>
            <consortium name="The Broad Institute Genomics Platform"/>
            <consortium name="The Broad Institute Genome Sequencing Center for Infectious Disease"/>
            <person name="Wu L."/>
            <person name="Ma J."/>
        </authorList>
    </citation>
    <scope>NUCLEOTIDE SEQUENCE [LARGE SCALE GENOMIC DNA]</scope>
    <source>
        <strain evidence="2">KCTC 62164</strain>
    </source>
</reference>
<accession>A0ABV7D6C7</accession>
<dbReference type="Proteomes" id="UP001595444">
    <property type="component" value="Unassembled WGS sequence"/>
</dbReference>
<keyword evidence="2" id="KW-1185">Reference proteome</keyword>
<dbReference type="RefSeq" id="WP_194213813.1">
    <property type="nucleotide sequence ID" value="NZ_CP061205.1"/>
</dbReference>
<name>A0ABV7D6C7_9PROT</name>
<comment type="caution">
    <text evidence="1">The sequence shown here is derived from an EMBL/GenBank/DDBJ whole genome shotgun (WGS) entry which is preliminary data.</text>
</comment>
<evidence type="ECO:0000313" key="2">
    <source>
        <dbReference type="Proteomes" id="UP001595444"/>
    </source>
</evidence>
<sequence length="417" mass="47522">MNAFARIEKKQQAALSPVKKIGFLFNHEQTHQIPHSVPIMNALCEQNDAMEISVYVTGNDRATFVRKMMSDTAKAKAVFHVLHPPFWARTLNKVLGNAVPFERIGVLARYRFLFADLDALVVPETTSTMLKTRFGQKHLKLIFTTHGAGDRVVSFNKLLHEFDYILLPGAKEVDKLKAQQIVLPEDKCSEVGCAKFDSINFKVKPKFFSNDNLTVLFNPHFHPGLSCGYEYGLQVLEFFRKNPQYNLIFAPHVMMFSRFLHIGLGPLKVRRRFKVPERYMNIENILVDTGSDACVDASYTRAADVYMGDVSSQVYEFIVDPKPCIFINTHNVAWQHSPYYRNWHFGKVIASPTELGSVLSDMSWHQDYHIEKQRRAVAETFGEQVTGASVRAANVIRQFLQQDMSLPSPAFADNSHE</sequence>
<dbReference type="EMBL" id="JBHRSL010000010">
    <property type="protein sequence ID" value="MFC3052524.1"/>
    <property type="molecule type" value="Genomic_DNA"/>
</dbReference>
<dbReference type="InterPro" id="IPR043148">
    <property type="entry name" value="TagF_C"/>
</dbReference>
<protein>
    <recommendedName>
        <fullName evidence="3">Glycerophosphotransferase</fullName>
    </recommendedName>
</protein>